<dbReference type="PANTHER" id="PTHR10039:SF14">
    <property type="entry name" value="NACHT DOMAIN-CONTAINING PROTEIN"/>
    <property type="match status" value="1"/>
</dbReference>
<name>A0A8H5F5S5_9AGAR</name>
<evidence type="ECO:0000313" key="3">
    <source>
        <dbReference type="EMBL" id="KAF5324597.1"/>
    </source>
</evidence>
<evidence type="ECO:0000313" key="4">
    <source>
        <dbReference type="Proteomes" id="UP000541558"/>
    </source>
</evidence>
<dbReference type="OrthoDB" id="3018344at2759"/>
<dbReference type="Gene3D" id="3.40.50.300">
    <property type="entry name" value="P-loop containing nucleotide triphosphate hydrolases"/>
    <property type="match status" value="1"/>
</dbReference>
<dbReference type="PROSITE" id="PS50837">
    <property type="entry name" value="NACHT"/>
    <property type="match status" value="1"/>
</dbReference>
<feature type="domain" description="NACHT" evidence="2">
    <location>
        <begin position="89"/>
        <end position="266"/>
    </location>
</feature>
<accession>A0A8H5F5S5</accession>
<reference evidence="3 4" key="1">
    <citation type="journal article" date="2020" name="ISME J.">
        <title>Uncovering the hidden diversity of litter-decomposition mechanisms in mushroom-forming fungi.</title>
        <authorList>
            <person name="Floudas D."/>
            <person name="Bentzer J."/>
            <person name="Ahren D."/>
            <person name="Johansson T."/>
            <person name="Persson P."/>
            <person name="Tunlid A."/>
        </authorList>
    </citation>
    <scope>NUCLEOTIDE SEQUENCE [LARGE SCALE GENOMIC DNA]</scope>
    <source>
        <strain evidence="3 4">CBS 175.51</strain>
    </source>
</reference>
<dbReference type="InterPro" id="IPR027417">
    <property type="entry name" value="P-loop_NTPase"/>
</dbReference>
<evidence type="ECO:0000256" key="1">
    <source>
        <dbReference type="ARBA" id="ARBA00022737"/>
    </source>
</evidence>
<dbReference type="SUPFAM" id="SSF52540">
    <property type="entry name" value="P-loop containing nucleoside triphosphate hydrolases"/>
    <property type="match status" value="1"/>
</dbReference>
<keyword evidence="1" id="KW-0677">Repeat</keyword>
<gene>
    <name evidence="3" type="ORF">D9611_004087</name>
</gene>
<comment type="caution">
    <text evidence="3">The sequence shown here is derived from an EMBL/GenBank/DDBJ whole genome shotgun (WGS) entry which is preliminary data.</text>
</comment>
<dbReference type="EMBL" id="JAACJK010000164">
    <property type="protein sequence ID" value="KAF5324597.1"/>
    <property type="molecule type" value="Genomic_DNA"/>
</dbReference>
<keyword evidence="4" id="KW-1185">Reference proteome</keyword>
<dbReference type="InterPro" id="IPR007111">
    <property type="entry name" value="NACHT_NTPase"/>
</dbReference>
<protein>
    <recommendedName>
        <fullName evidence="2">NACHT domain-containing protein</fullName>
    </recommendedName>
</protein>
<dbReference type="PANTHER" id="PTHR10039">
    <property type="entry name" value="AMELOGENIN"/>
    <property type="match status" value="1"/>
</dbReference>
<proteinExistence type="predicted"/>
<dbReference type="InterPro" id="IPR056884">
    <property type="entry name" value="NPHP3-like_N"/>
</dbReference>
<dbReference type="AlphaFoldDB" id="A0A8H5F5S5"/>
<dbReference type="Proteomes" id="UP000541558">
    <property type="component" value="Unassembled WGS sequence"/>
</dbReference>
<dbReference type="Pfam" id="PF24883">
    <property type="entry name" value="NPHP3_N"/>
    <property type="match status" value="1"/>
</dbReference>
<sequence length="577" mass="65005">MSNFHGAHDFTSETINVVQANNYHVHQGGSASRCPIPKLEANIATGALYNSKERYDADAPKCFPETRVAVQEEILSWIAKGDENSEPTKILWLTGPAGAGKTAITGSVAETCNEHGLLAASFFFSSVTGSASRRSKRCFVTTLAYQLLQHDNLQPMEEPIFTSLQRNPAILETRLKDQLESFILAPLRALGPRGSTASPKVVIIDGLDECLPEENPMDSSANDVPYWLRKERDLQEILSVLLQAASDPAFPFRILLASRPEAIIEEYFRTLSAQKVHRRIFLDGKYEPDKDIALFLDAKFSEIRRRYGLPHAWPSDADIKLLVENASGQFIYAATVIRFIDNPSAPPPELLERAVKLIPAEGNSSPFAKLDALYRYVLNSTPKPALVVLWLLTIRKGLRGFQTEGEIRSALFCRQFLESVLGEGEHLLRNMASLMSIPPSDDNHSPYRLYHKSLMDFLEEPSRHRVPGVGDWWDFFRAHYLQVLKDKAPHNPLPDEEGKVFLDRFMAVMIPFSFDYFGNTPYSVWKLYNGDDGSDLRSSDARWWAHQLLERKDPVGIHKDHFINGIYYSVHASVSTV</sequence>
<organism evidence="3 4">
    <name type="scientific">Ephemerocybe angulata</name>
    <dbReference type="NCBI Taxonomy" id="980116"/>
    <lineage>
        <taxon>Eukaryota</taxon>
        <taxon>Fungi</taxon>
        <taxon>Dikarya</taxon>
        <taxon>Basidiomycota</taxon>
        <taxon>Agaricomycotina</taxon>
        <taxon>Agaricomycetes</taxon>
        <taxon>Agaricomycetidae</taxon>
        <taxon>Agaricales</taxon>
        <taxon>Agaricineae</taxon>
        <taxon>Psathyrellaceae</taxon>
        <taxon>Ephemerocybe</taxon>
    </lineage>
</organism>
<evidence type="ECO:0000259" key="2">
    <source>
        <dbReference type="PROSITE" id="PS50837"/>
    </source>
</evidence>